<keyword evidence="2" id="KW-1185">Reference proteome</keyword>
<evidence type="ECO:0000313" key="2">
    <source>
        <dbReference type="Proteomes" id="UP001595704"/>
    </source>
</evidence>
<name>A0ABV7UHI7_9HYPH</name>
<gene>
    <name evidence="1" type="ORF">ACFONL_11570</name>
</gene>
<sequence>MKFDFVVMAKCLDPRKIDLRRGFDETCSTISKMVDFKSTFYRPSSQSSQNRNFFTGQAQTHTRTFASIPAIPRAQTTSYSSGARVIHMQ</sequence>
<protein>
    <submittedName>
        <fullName evidence="1">Uncharacterized protein</fullName>
    </submittedName>
</protein>
<dbReference type="RefSeq" id="WP_191320769.1">
    <property type="nucleotide sequence ID" value="NZ_BNCG01000025.1"/>
</dbReference>
<dbReference type="Proteomes" id="UP001595704">
    <property type="component" value="Unassembled WGS sequence"/>
</dbReference>
<dbReference type="EMBL" id="JBHRYC010000055">
    <property type="protein sequence ID" value="MFC3638003.1"/>
    <property type="molecule type" value="Genomic_DNA"/>
</dbReference>
<evidence type="ECO:0000313" key="1">
    <source>
        <dbReference type="EMBL" id="MFC3638003.1"/>
    </source>
</evidence>
<proteinExistence type="predicted"/>
<organism evidence="1 2">
    <name type="scientific">Camelimonas fluminis</name>
    <dbReference type="NCBI Taxonomy" id="1576911"/>
    <lineage>
        <taxon>Bacteria</taxon>
        <taxon>Pseudomonadati</taxon>
        <taxon>Pseudomonadota</taxon>
        <taxon>Alphaproteobacteria</taxon>
        <taxon>Hyphomicrobiales</taxon>
        <taxon>Chelatococcaceae</taxon>
        <taxon>Camelimonas</taxon>
    </lineage>
</organism>
<comment type="caution">
    <text evidence="1">The sequence shown here is derived from an EMBL/GenBank/DDBJ whole genome shotgun (WGS) entry which is preliminary data.</text>
</comment>
<accession>A0ABV7UHI7</accession>
<reference evidence="2" key="1">
    <citation type="journal article" date="2019" name="Int. J. Syst. Evol. Microbiol.">
        <title>The Global Catalogue of Microorganisms (GCM) 10K type strain sequencing project: providing services to taxonomists for standard genome sequencing and annotation.</title>
        <authorList>
            <consortium name="The Broad Institute Genomics Platform"/>
            <consortium name="The Broad Institute Genome Sequencing Center for Infectious Disease"/>
            <person name="Wu L."/>
            <person name="Ma J."/>
        </authorList>
    </citation>
    <scope>NUCLEOTIDE SEQUENCE [LARGE SCALE GENOMIC DNA]</scope>
    <source>
        <strain evidence="2">KCTC 42282</strain>
    </source>
</reference>